<feature type="domain" description="Sdz-33 F-box" evidence="1">
    <location>
        <begin position="136"/>
        <end position="202"/>
    </location>
</feature>
<organism evidence="3">
    <name type="scientific">Caenorhabditis brenneri</name>
    <name type="common">Nematode worm</name>
    <dbReference type="NCBI Taxonomy" id="135651"/>
    <lineage>
        <taxon>Eukaryota</taxon>
        <taxon>Metazoa</taxon>
        <taxon>Ecdysozoa</taxon>
        <taxon>Nematoda</taxon>
        <taxon>Chromadorea</taxon>
        <taxon>Rhabditida</taxon>
        <taxon>Rhabditina</taxon>
        <taxon>Rhabditomorpha</taxon>
        <taxon>Rhabditoidea</taxon>
        <taxon>Rhabditidae</taxon>
        <taxon>Peloderinae</taxon>
        <taxon>Caenorhabditis</taxon>
    </lineage>
</organism>
<name>G0N0E0_CAEBE</name>
<dbReference type="FunCoup" id="G0N0E0">
    <property type="interactions" value="1049"/>
</dbReference>
<sequence>MNIDFYEESNLYWGIGAHGRKKKLTAPQTVNVYENGPKISDDTVATWENNTRTMQYWLKHLQDIFHYPKIDFIWFTADSSQFDIDDITEVFGSANQVWISDTGCYAFNQMILQNFLPVEKIIIKPANFQNAKIPGKILMQNFDFLDIDNGLEGPTSITLDELLLINSKKSYIGFFRISAKQINKFIKLWQRGSNSRMEYLGIDCTNVNEDDNEVIMEGISHQVIPADQRRRFKPAECGIPEVIEGGIDVSRRDGVKATILFRGRQFPAVEMVVWFDHCVMES</sequence>
<accession>G0N0E0</accession>
<keyword evidence="3" id="KW-1185">Reference proteome</keyword>
<dbReference type="InterPro" id="IPR012885">
    <property type="entry name" value="F-box_Sdz-33"/>
</dbReference>
<dbReference type="PANTHER" id="PTHR22899:SF0">
    <property type="entry name" value="F-BOX ASSOCIATED DOMAIN-CONTAINING PROTEIN-RELATED"/>
    <property type="match status" value="1"/>
</dbReference>
<evidence type="ECO:0000313" key="3">
    <source>
        <dbReference type="Proteomes" id="UP000008068"/>
    </source>
</evidence>
<evidence type="ECO:0000259" key="1">
    <source>
        <dbReference type="Pfam" id="PF07735"/>
    </source>
</evidence>
<proteinExistence type="predicted"/>
<gene>
    <name evidence="2" type="ORF">CAEBREN_07803</name>
</gene>
<dbReference type="Proteomes" id="UP000008068">
    <property type="component" value="Unassembled WGS sequence"/>
</dbReference>
<protein>
    <recommendedName>
        <fullName evidence="1">Sdz-33 F-box domain-containing protein</fullName>
    </recommendedName>
</protein>
<dbReference type="Pfam" id="PF07735">
    <property type="entry name" value="FBA_2"/>
    <property type="match status" value="1"/>
</dbReference>
<dbReference type="HOGENOM" id="CLU_028840_1_2_1"/>
<dbReference type="AlphaFoldDB" id="G0N0E0"/>
<dbReference type="OrthoDB" id="5890869at2759"/>
<dbReference type="PANTHER" id="PTHR22899">
    <property type="entry name" value="CYCLIN-RELATED F-BOX FAMILY"/>
    <property type="match status" value="1"/>
</dbReference>
<dbReference type="InParanoid" id="G0N0E0"/>
<evidence type="ECO:0000313" key="2">
    <source>
        <dbReference type="EMBL" id="EGT48943.1"/>
    </source>
</evidence>
<dbReference type="InterPro" id="IPR053222">
    <property type="entry name" value="Zygotic_Embryogenesis-Asso"/>
</dbReference>
<dbReference type="EMBL" id="GL379824">
    <property type="protein sequence ID" value="EGT48943.1"/>
    <property type="molecule type" value="Genomic_DNA"/>
</dbReference>
<reference evidence="3" key="1">
    <citation type="submission" date="2011-07" db="EMBL/GenBank/DDBJ databases">
        <authorList>
            <consortium name="Caenorhabditis brenneri Sequencing and Analysis Consortium"/>
            <person name="Wilson R.K."/>
        </authorList>
    </citation>
    <scope>NUCLEOTIDE SEQUENCE [LARGE SCALE GENOMIC DNA]</scope>
    <source>
        <strain evidence="3">PB2801</strain>
    </source>
</reference>